<dbReference type="InterPro" id="IPR000182">
    <property type="entry name" value="GNAT_dom"/>
</dbReference>
<sequence length="257" mass="29569">MHYSIVMDNLKQYITYATRLSNWELHTFNNITSTINGSKSPIFNYVFLEKTNDNTFHKSIKEVLQYLQQRKIEATWPLDSSVKHAQPILEDLGLTLANSPKKAIANITNYFIPYNNNINITLDIVDNQPKLTQLDLLASKIFHCNINEVSIFLRGISSYKASESELKFFLVKLHNTIVGICGMYIYNQVAGFYSDGILPEYRNQRIGTSIVLQRIKIAQQHYCKYAVAQCMKPSINLYKRLGFKMIGNLPLYVSHTI</sequence>
<dbReference type="RefSeq" id="WP_045809273.1">
    <property type="nucleotide sequence ID" value="NZ_LANX01000001.1"/>
</dbReference>
<organism evidence="2 3">
    <name type="scientific">Candidatus Neoehrlichia procyonis str. RAC413</name>
    <dbReference type="NCBI Taxonomy" id="1359163"/>
    <lineage>
        <taxon>Bacteria</taxon>
        <taxon>Pseudomonadati</taxon>
        <taxon>Pseudomonadota</taxon>
        <taxon>Alphaproteobacteria</taxon>
        <taxon>Rickettsiales</taxon>
        <taxon>Anaplasmataceae</taxon>
        <taxon>Candidatus Neoehrlichia</taxon>
    </lineage>
</organism>
<accession>A0A0F3NPJ6</accession>
<dbReference type="GO" id="GO:0016747">
    <property type="term" value="F:acyltransferase activity, transferring groups other than amino-acyl groups"/>
    <property type="evidence" value="ECO:0007669"/>
    <property type="project" value="InterPro"/>
</dbReference>
<dbReference type="InterPro" id="IPR016181">
    <property type="entry name" value="Acyl_CoA_acyltransferase"/>
</dbReference>
<dbReference type="PATRIC" id="fig|1359163.3.peg.968"/>
<evidence type="ECO:0000313" key="2">
    <source>
        <dbReference type="EMBL" id="KJV69602.1"/>
    </source>
</evidence>
<keyword evidence="3" id="KW-1185">Reference proteome</keyword>
<dbReference type="Pfam" id="PF00583">
    <property type="entry name" value="Acetyltransf_1"/>
    <property type="match status" value="1"/>
</dbReference>
<dbReference type="OrthoDB" id="7163760at2"/>
<dbReference type="SUPFAM" id="SSF55729">
    <property type="entry name" value="Acyl-CoA N-acyltransferases (Nat)"/>
    <property type="match status" value="1"/>
</dbReference>
<dbReference type="PROSITE" id="PS51186">
    <property type="entry name" value="GNAT"/>
    <property type="match status" value="1"/>
</dbReference>
<dbReference type="STRING" id="1359163.NLO413_0999"/>
<evidence type="ECO:0000313" key="3">
    <source>
        <dbReference type="Proteomes" id="UP000033562"/>
    </source>
</evidence>
<dbReference type="CDD" id="cd04301">
    <property type="entry name" value="NAT_SF"/>
    <property type="match status" value="1"/>
</dbReference>
<name>A0A0F3NPJ6_9RICK</name>
<keyword evidence="2" id="KW-0808">Transferase</keyword>
<dbReference type="Gene3D" id="3.40.630.30">
    <property type="match status" value="1"/>
</dbReference>
<comment type="caution">
    <text evidence="2">The sequence shown here is derived from an EMBL/GenBank/DDBJ whole genome shotgun (WGS) entry which is preliminary data.</text>
</comment>
<reference evidence="2 3" key="1">
    <citation type="submission" date="2015-02" db="EMBL/GenBank/DDBJ databases">
        <title>Genome Sequencing of Rickettsiales.</title>
        <authorList>
            <person name="Daugherty S.C."/>
            <person name="Su Q."/>
            <person name="Abolude K."/>
            <person name="Beier-Sexton M."/>
            <person name="Carlyon J.A."/>
            <person name="Carter R."/>
            <person name="Day N.P."/>
            <person name="Dumler S.J."/>
            <person name="Dyachenko V."/>
            <person name="Godinez A."/>
            <person name="Kurtti T.J."/>
            <person name="Lichay M."/>
            <person name="Mullins K.E."/>
            <person name="Ott S."/>
            <person name="Pappas-Brown V."/>
            <person name="Paris D.H."/>
            <person name="Patel P."/>
            <person name="Richards A.L."/>
            <person name="Sadzewicz L."/>
            <person name="Sears K."/>
            <person name="Seidman D."/>
            <person name="Sengamalay N."/>
            <person name="Stenos J."/>
            <person name="Tallon L.J."/>
            <person name="Vincent G."/>
            <person name="Fraser C.M."/>
            <person name="Munderloh U."/>
            <person name="Dunning-Hotopp J.C."/>
        </authorList>
    </citation>
    <scope>NUCLEOTIDE SEQUENCE [LARGE SCALE GENOMIC DNA]</scope>
    <source>
        <strain evidence="2 3">RAC413</strain>
    </source>
</reference>
<feature type="domain" description="N-acetyltransferase" evidence="1">
    <location>
        <begin position="122"/>
        <end position="257"/>
    </location>
</feature>
<dbReference type="EMBL" id="LANX01000001">
    <property type="protein sequence ID" value="KJV69602.1"/>
    <property type="molecule type" value="Genomic_DNA"/>
</dbReference>
<protein>
    <submittedName>
        <fullName evidence="2">Acetyltransferase family protein</fullName>
    </submittedName>
</protein>
<dbReference type="Proteomes" id="UP000033562">
    <property type="component" value="Unassembled WGS sequence"/>
</dbReference>
<gene>
    <name evidence="2" type="ORF">NLO413_0999</name>
</gene>
<evidence type="ECO:0000259" key="1">
    <source>
        <dbReference type="PROSITE" id="PS51186"/>
    </source>
</evidence>
<proteinExistence type="predicted"/>
<dbReference type="AlphaFoldDB" id="A0A0F3NPJ6"/>